<sequence length="265" mass="28745">MDIKSKKRPGGAEKHREKKLKCLEVEAAKCGKLTDLFGAGFTSPAAAGAPGDERGGLDNDERVEADVDFRTLLEHSVLLNNVKNAHKHKPSPLHYLPPSKSLVPVGNNKDSQAVRRSPFPLRPCSRGGSSQRGIRGRDRNLREILGRSLNSIPDALCSSLYSQCSRHAPIGSQFVSVEGNFPSSQRQLDPLHDTTHPLQDPAGPHPFAVHLWAPAFLPLWVEHPDQLAGFEMSSSGVYIVVPLLPCPCTLQLSPGKLVSGIQAIL</sequence>
<name>A0A9N7URM1_PLEPL</name>
<keyword evidence="3" id="KW-1185">Reference proteome</keyword>
<evidence type="ECO:0000313" key="3">
    <source>
        <dbReference type="Proteomes" id="UP001153269"/>
    </source>
</evidence>
<feature type="region of interest" description="Disordered" evidence="1">
    <location>
        <begin position="107"/>
        <end position="134"/>
    </location>
</feature>
<protein>
    <submittedName>
        <fullName evidence="2">Uncharacterized protein</fullName>
    </submittedName>
</protein>
<organism evidence="2 3">
    <name type="scientific">Pleuronectes platessa</name>
    <name type="common">European plaice</name>
    <dbReference type="NCBI Taxonomy" id="8262"/>
    <lineage>
        <taxon>Eukaryota</taxon>
        <taxon>Metazoa</taxon>
        <taxon>Chordata</taxon>
        <taxon>Craniata</taxon>
        <taxon>Vertebrata</taxon>
        <taxon>Euteleostomi</taxon>
        <taxon>Actinopterygii</taxon>
        <taxon>Neopterygii</taxon>
        <taxon>Teleostei</taxon>
        <taxon>Neoteleostei</taxon>
        <taxon>Acanthomorphata</taxon>
        <taxon>Carangaria</taxon>
        <taxon>Pleuronectiformes</taxon>
        <taxon>Pleuronectoidei</taxon>
        <taxon>Pleuronectidae</taxon>
        <taxon>Pleuronectes</taxon>
    </lineage>
</organism>
<comment type="caution">
    <text evidence="2">The sequence shown here is derived from an EMBL/GenBank/DDBJ whole genome shotgun (WGS) entry which is preliminary data.</text>
</comment>
<evidence type="ECO:0000313" key="2">
    <source>
        <dbReference type="EMBL" id="CAB1435265.1"/>
    </source>
</evidence>
<reference evidence="2" key="1">
    <citation type="submission" date="2020-03" db="EMBL/GenBank/DDBJ databases">
        <authorList>
            <person name="Weist P."/>
        </authorList>
    </citation>
    <scope>NUCLEOTIDE SEQUENCE</scope>
</reference>
<gene>
    <name evidence="2" type="ORF">PLEPLA_LOCUS23357</name>
</gene>
<dbReference type="AlphaFoldDB" id="A0A9N7URM1"/>
<dbReference type="EMBL" id="CADEAL010001756">
    <property type="protein sequence ID" value="CAB1435265.1"/>
    <property type="molecule type" value="Genomic_DNA"/>
</dbReference>
<evidence type="ECO:0000256" key="1">
    <source>
        <dbReference type="SAM" id="MobiDB-lite"/>
    </source>
</evidence>
<dbReference type="Proteomes" id="UP001153269">
    <property type="component" value="Unassembled WGS sequence"/>
</dbReference>
<accession>A0A9N7URM1</accession>
<proteinExistence type="predicted"/>